<comment type="subcellular location">
    <subcellularLocation>
        <location evidence="5">Nucleus</location>
    </subcellularLocation>
</comment>
<dbReference type="InterPro" id="IPR006856">
    <property type="entry name" value="MATalpha_HMGbox"/>
</dbReference>
<comment type="similarity">
    <text evidence="5">Belongs to the MATALPHA1 family.</text>
</comment>
<evidence type="ECO:0000259" key="6">
    <source>
        <dbReference type="PROSITE" id="PS51325"/>
    </source>
</evidence>
<evidence type="ECO:0000256" key="1">
    <source>
        <dbReference type="ARBA" id="ARBA00023015"/>
    </source>
</evidence>
<keyword evidence="3 5" id="KW-0804">Transcription</keyword>
<reference evidence="8" key="2">
    <citation type="submission" date="2019-10" db="EMBL/GenBank/DDBJ databases">
        <title>Structure and evolution of the mating type locus in genus Morchella.</title>
        <authorList>
            <person name="Chai H."/>
            <person name="Liu P."/>
            <person name="Chen W."/>
            <person name="Zhao Y."/>
        </authorList>
    </citation>
    <scope>NUCLEOTIDE SEQUENCE</scope>
    <source>
        <strain evidence="8">YAASMVR</strain>
    </source>
</reference>
<name>A0A510AB37_9PEZI</name>
<proteinExistence type="inferred from homology"/>
<gene>
    <name evidence="8" type="primary">MAT1-1-1</name>
</gene>
<keyword evidence="2 5" id="KW-0238">DNA-binding</keyword>
<dbReference type="EMBL" id="MG680986">
    <property type="protein sequence ID" value="AVI61101.1"/>
    <property type="molecule type" value="Genomic_DNA"/>
</dbReference>
<evidence type="ECO:0000256" key="3">
    <source>
        <dbReference type="ARBA" id="ARBA00023163"/>
    </source>
</evidence>
<keyword evidence="1 5" id="KW-0805">Transcription regulation</keyword>
<dbReference type="Pfam" id="PF04769">
    <property type="entry name" value="MATalpha_HMGbox"/>
    <property type="match status" value="1"/>
</dbReference>
<evidence type="ECO:0000313" key="8">
    <source>
        <dbReference type="EMBL" id="QQL94652.1"/>
    </source>
</evidence>
<evidence type="ECO:0000256" key="5">
    <source>
        <dbReference type="RuleBase" id="RU003516"/>
    </source>
</evidence>
<keyword evidence="4 5" id="KW-0539">Nucleus</keyword>
<dbReference type="AlphaFoldDB" id="A0A510AB37"/>
<evidence type="ECO:0000256" key="4">
    <source>
        <dbReference type="ARBA" id="ARBA00023242"/>
    </source>
</evidence>
<sequence length="545" mass="61930">MSLRPVYLTGLIRENPPLEYTAITDPIKRAICLRNSTLGCALYLEKIHQYLLMQDRGGGIWVQHKDCRYIIPPPGGTVFHVHGIAFPLQRWLNVIHRLVRMEGRTSLDSKIPFKYAVQRLYDEQYRNVNIGPNTFSEPLAKRSTLKALNPYIAHRTWISKFLGGLGFTQMLISALTKGLWQHEKRKAMWSNIARMYTYHRDDGTLKTTLEEFIKAQLSENNQDPSPRSFLQNCGINIEDMKKRITPTRIPPNVQTSAVGTVAPTEQTYSEIHDIPNVHFQAPIVSDSTIECNQVEPRSKLPKSSIFTVSKDSVSTRSRPRIRKIIARSAAKQACDPLPTPTPLAYKQSSPDQLPTNLHQYREPTTPVPHHTNQIGSRLCFPPPRSPLSRPSTFNETFQGPGSYSEQEACLESGAYLSSRAYTNSEAYPQLETYLGSEQYQYPLSYSQPKARIESKIYTDQRSFVPPQTYTAPNTYLGSYSTASGSSGAQAPHVTYNPSKNKVDEDFDFTKENTYFISEIYTSENFPQPQLQGIQFSEQEHTYTLR</sequence>
<protein>
    <submittedName>
        <fullName evidence="8">MAT1-1-1 protein</fullName>
    </submittedName>
    <submittedName>
        <fullName evidence="7">Mating type protein MAT1-1-1</fullName>
    </submittedName>
</protein>
<dbReference type="GO" id="GO:0008301">
    <property type="term" value="F:DNA binding, bending"/>
    <property type="evidence" value="ECO:0007669"/>
    <property type="project" value="InterPro"/>
</dbReference>
<dbReference type="GO" id="GO:0005634">
    <property type="term" value="C:nucleus"/>
    <property type="evidence" value="ECO:0007669"/>
    <property type="project" value="UniProtKB-SubCell"/>
</dbReference>
<evidence type="ECO:0000313" key="7">
    <source>
        <dbReference type="EMBL" id="AVI61101.1"/>
    </source>
</evidence>
<dbReference type="EMBL" id="MN589931">
    <property type="protein sequence ID" value="QQL94652.1"/>
    <property type="molecule type" value="Genomic_DNA"/>
</dbReference>
<evidence type="ECO:0000256" key="2">
    <source>
        <dbReference type="ARBA" id="ARBA00023125"/>
    </source>
</evidence>
<dbReference type="GO" id="GO:0045895">
    <property type="term" value="P:positive regulation of mating-type specific transcription, DNA-templated"/>
    <property type="evidence" value="ECO:0007669"/>
    <property type="project" value="InterPro"/>
</dbReference>
<organism evidence="7">
    <name type="scientific">Morchella rufobrunnea</name>
    <name type="common">woodchip morel</name>
    <dbReference type="NCBI Taxonomy" id="368404"/>
    <lineage>
        <taxon>Eukaryota</taxon>
        <taxon>Fungi</taxon>
        <taxon>Dikarya</taxon>
        <taxon>Ascomycota</taxon>
        <taxon>Pezizomycotina</taxon>
        <taxon>Pezizomycetes</taxon>
        <taxon>Pezizales</taxon>
        <taxon>Morchellaceae</taxon>
        <taxon>Morchella</taxon>
        <taxon>Morchella sect. Rufobrunnea</taxon>
    </lineage>
</organism>
<feature type="domain" description="Alpha box" evidence="6">
    <location>
        <begin position="143"/>
        <end position="200"/>
    </location>
</feature>
<dbReference type="PROSITE" id="PS51325">
    <property type="entry name" value="ALPHA_BOX"/>
    <property type="match status" value="1"/>
</dbReference>
<reference evidence="7" key="1">
    <citation type="submission" date="2017-12" db="EMBL/GenBank/DDBJ databases">
        <title>Structural variation and phylogenetic analysis of the mating-type idiomorphs in the genus Morchella.</title>
        <authorList>
            <person name="Chai H.M."/>
            <person name="Chen W.M."/>
            <person name="Zhang X.L."/>
            <person name="Zhao Y.C."/>
        </authorList>
    </citation>
    <scope>NUCLEOTIDE SEQUENCE</scope>
</reference>
<accession>A0A510AB37</accession>